<dbReference type="Proteomes" id="UP000198251">
    <property type="component" value="Chromosome I"/>
</dbReference>
<gene>
    <name evidence="5" type="ORF">GA0070610_4636</name>
</gene>
<evidence type="ECO:0000256" key="3">
    <source>
        <dbReference type="ARBA" id="ARBA00023163"/>
    </source>
</evidence>
<organism evidence="5 6">
    <name type="scientific">Micromonospora echinofusca</name>
    <dbReference type="NCBI Taxonomy" id="47858"/>
    <lineage>
        <taxon>Bacteria</taxon>
        <taxon>Bacillati</taxon>
        <taxon>Actinomycetota</taxon>
        <taxon>Actinomycetes</taxon>
        <taxon>Micromonosporales</taxon>
        <taxon>Micromonosporaceae</taxon>
        <taxon>Micromonospora</taxon>
    </lineage>
</organism>
<dbReference type="GO" id="GO:0003700">
    <property type="term" value="F:DNA-binding transcription factor activity"/>
    <property type="evidence" value="ECO:0007669"/>
    <property type="project" value="InterPro"/>
</dbReference>
<proteinExistence type="predicted"/>
<feature type="domain" description="HTH arsR-type" evidence="4">
    <location>
        <begin position="261"/>
        <end position="333"/>
    </location>
</feature>
<dbReference type="GO" id="GO:0003677">
    <property type="term" value="F:DNA binding"/>
    <property type="evidence" value="ECO:0007669"/>
    <property type="project" value="UniProtKB-KW"/>
</dbReference>
<keyword evidence="3" id="KW-0804">Transcription</keyword>
<dbReference type="InterPro" id="IPR011991">
    <property type="entry name" value="ArsR-like_HTH"/>
</dbReference>
<keyword evidence="1" id="KW-0805">Transcription regulation</keyword>
<dbReference type="PANTHER" id="PTHR43132:SF8">
    <property type="entry name" value="HTH-TYPE TRANSCRIPTIONAL REGULATOR KMTR"/>
    <property type="match status" value="1"/>
</dbReference>
<dbReference type="GeneID" id="95804328"/>
<sequence>MLKIYFSAEDILRTRVAPAADPVWELVLSLHLLPGRGRDPLLAGWRRSVTRGLREGSDSAGLRLLLTLNPPRGYFPDFLTPYQSMSGFEAGMEAVRSTPVALLQRDLALLAAGSSLPAGAAPLARGEPETLRDLTGAMERYRGLAIDPYWTRIQAAVEADRARRARALLDGGVEGLLGSLRPAMRWESGVLEIRDYPHSRELHLGGRGLLLVPSFFCASTPVALLDPALPPVLVYPVDRLGGLLPAPGEGGGVGTPDPGREALAALLGRTRAAVLAASDDGCTTGEVARRLNISAAAASQHTTVLRNAGLLVSQRDRNTVLHTLTPLGRSMLNS</sequence>
<dbReference type="RefSeq" id="WP_089001922.1">
    <property type="nucleotide sequence ID" value="NZ_JBFAAC010000003.1"/>
</dbReference>
<protein>
    <submittedName>
        <fullName evidence="5">Helix-turn-helix domain-containing protein</fullName>
    </submittedName>
</protein>
<dbReference type="SUPFAM" id="SSF46785">
    <property type="entry name" value="Winged helix' DNA-binding domain"/>
    <property type="match status" value="1"/>
</dbReference>
<keyword evidence="6" id="KW-1185">Reference proteome</keyword>
<accession>A0A1C5GEP6</accession>
<dbReference type="EMBL" id="LT607733">
    <property type="protein sequence ID" value="SCG18294.1"/>
    <property type="molecule type" value="Genomic_DNA"/>
</dbReference>
<name>A0A1C5GEP6_MICEH</name>
<dbReference type="PANTHER" id="PTHR43132">
    <property type="entry name" value="ARSENICAL RESISTANCE OPERON REPRESSOR ARSR-RELATED"/>
    <property type="match status" value="1"/>
</dbReference>
<evidence type="ECO:0000259" key="4">
    <source>
        <dbReference type="SMART" id="SM00418"/>
    </source>
</evidence>
<keyword evidence="2" id="KW-0238">DNA-binding</keyword>
<evidence type="ECO:0000313" key="6">
    <source>
        <dbReference type="Proteomes" id="UP000198251"/>
    </source>
</evidence>
<dbReference type="Gene3D" id="1.10.10.10">
    <property type="entry name" value="Winged helix-like DNA-binding domain superfamily/Winged helix DNA-binding domain"/>
    <property type="match status" value="1"/>
</dbReference>
<dbReference type="InterPro" id="IPR036390">
    <property type="entry name" value="WH_DNA-bd_sf"/>
</dbReference>
<evidence type="ECO:0000256" key="1">
    <source>
        <dbReference type="ARBA" id="ARBA00023015"/>
    </source>
</evidence>
<evidence type="ECO:0000256" key="2">
    <source>
        <dbReference type="ARBA" id="ARBA00023125"/>
    </source>
</evidence>
<dbReference type="InterPro" id="IPR036388">
    <property type="entry name" value="WH-like_DNA-bd_sf"/>
</dbReference>
<dbReference type="SMART" id="SM00418">
    <property type="entry name" value="HTH_ARSR"/>
    <property type="match status" value="1"/>
</dbReference>
<evidence type="ECO:0000313" key="5">
    <source>
        <dbReference type="EMBL" id="SCG18294.1"/>
    </source>
</evidence>
<dbReference type="InterPro" id="IPR051011">
    <property type="entry name" value="Metal_resp_trans_reg"/>
</dbReference>
<dbReference type="InterPro" id="IPR001845">
    <property type="entry name" value="HTH_ArsR_DNA-bd_dom"/>
</dbReference>
<dbReference type="CDD" id="cd00090">
    <property type="entry name" value="HTH_ARSR"/>
    <property type="match status" value="1"/>
</dbReference>
<dbReference type="AlphaFoldDB" id="A0A1C5GEP6"/>
<reference evidence="5 6" key="1">
    <citation type="submission" date="2016-06" db="EMBL/GenBank/DDBJ databases">
        <authorList>
            <person name="Kjaerup R.B."/>
            <person name="Dalgaard T.S."/>
            <person name="Juul-Madsen H.R."/>
        </authorList>
    </citation>
    <scope>NUCLEOTIDE SEQUENCE [LARGE SCALE GENOMIC DNA]</scope>
    <source>
        <strain evidence="5 6">DSM 43913</strain>
    </source>
</reference>